<dbReference type="PaxDb" id="5691-EAN76594"/>
<dbReference type="AlphaFoldDB" id="Q38F26"/>
<dbReference type="Proteomes" id="UP000008524">
    <property type="component" value="Chromosome 9"/>
</dbReference>
<accession>Q38F26</accession>
<sequence length="33" mass="3934">MYVTPSRFLFLTNAFVPQLRFIFICSRPRGIKN</sequence>
<keyword evidence="2" id="KW-1185">Reference proteome</keyword>
<evidence type="ECO:0000313" key="2">
    <source>
        <dbReference type="Proteomes" id="UP000008524"/>
    </source>
</evidence>
<dbReference type="GeneID" id="3660542"/>
<organism evidence="1 2">
    <name type="scientific">Trypanosoma brucei brucei (strain 927/4 GUTat10.1)</name>
    <dbReference type="NCBI Taxonomy" id="185431"/>
    <lineage>
        <taxon>Eukaryota</taxon>
        <taxon>Discoba</taxon>
        <taxon>Euglenozoa</taxon>
        <taxon>Kinetoplastea</taxon>
        <taxon>Metakinetoplastina</taxon>
        <taxon>Trypanosomatida</taxon>
        <taxon>Trypanosomatidae</taxon>
        <taxon>Trypanosoma</taxon>
    </lineage>
</organism>
<reference evidence="1 2" key="1">
    <citation type="journal article" date="2005" name="Science">
        <title>Comparative genomics of trypanosomatid parasitic protozoa.</title>
        <authorList>
            <person name="El-Sayed N.M."/>
            <person name="Myler P.J."/>
            <person name="Blandin G."/>
            <person name="Berriman M."/>
            <person name="Crabtree J."/>
            <person name="Aggarwal G."/>
            <person name="Caler E."/>
            <person name="Renauld H."/>
            <person name="Worthey E.A."/>
            <person name="Hertz-Fowler C."/>
            <person name="Ghedin E."/>
            <person name="Peacock C."/>
            <person name="Bartholomeu D.C."/>
            <person name="Haas B.J."/>
            <person name="Tran A.N."/>
            <person name="Wortman J.R."/>
            <person name="Alsmark U.C."/>
            <person name="Angiuoli S."/>
            <person name="Anupama A."/>
            <person name="Badger J."/>
            <person name="Bringaud F."/>
            <person name="Cadag E."/>
            <person name="Carlton J.M."/>
            <person name="Cerqueira G.C."/>
            <person name="Creasy T."/>
            <person name="Delcher A.L."/>
            <person name="Djikeng A."/>
            <person name="Embley T.M."/>
            <person name="Hauser C."/>
            <person name="Ivens A.C."/>
            <person name="Kummerfeld S.K."/>
            <person name="Pereira-Leal J.B."/>
            <person name="Nilsson D."/>
            <person name="Peterson J."/>
            <person name="Salzberg S.L."/>
            <person name="Shallom J."/>
            <person name="Silva J.C."/>
            <person name="Sundaram J."/>
            <person name="Westenberger S."/>
            <person name="White O."/>
            <person name="Melville S.E."/>
            <person name="Donelson J.E."/>
            <person name="Andersson B."/>
            <person name="Stuart K.D."/>
            <person name="Hall N."/>
        </authorList>
    </citation>
    <scope>NUCLEOTIDE SEQUENCE [LARGE SCALE GENOMIC DNA]</scope>
    <source>
        <strain evidence="1 2">927/4 GUTat10.1</strain>
    </source>
</reference>
<name>Q38F26_TRYB2</name>
<evidence type="ECO:0000313" key="1">
    <source>
        <dbReference type="EMBL" id="EAN76594.1"/>
    </source>
</evidence>
<dbReference type="RefSeq" id="XP_024498443.1">
    <property type="nucleotide sequence ID" value="XM_024642656.1"/>
</dbReference>
<protein>
    <submittedName>
        <fullName evidence="1">Uncharacterized protein</fullName>
    </submittedName>
</protein>
<dbReference type="EMBL" id="CM000207">
    <property type="protein sequence ID" value="EAN76594.1"/>
    <property type="molecule type" value="Genomic_DNA"/>
</dbReference>
<dbReference type="InParanoid" id="Q38F26"/>
<gene>
    <name evidence="1" type="ORF">Tb09.160.3790</name>
</gene>
<dbReference type="KEGG" id="tbr:Tb09.160.3790"/>
<reference evidence="1 2" key="2">
    <citation type="journal article" date="2005" name="Science">
        <title>The genome of the African trypanosome Trypanosoma brucei.</title>
        <authorList>
            <person name="Berriman M."/>
            <person name="Ghedin E."/>
            <person name="Hertz-Fowler C."/>
            <person name="Blandin G."/>
            <person name="Renauld H."/>
            <person name="Bartholomeu D.C."/>
            <person name="Lennard N.J."/>
            <person name="Caler E."/>
            <person name="Hamlin N.E."/>
            <person name="Haas B."/>
            <person name="Bohme U."/>
            <person name="Hannick L."/>
            <person name="Aslett M.A."/>
            <person name="Shallom J."/>
            <person name="Marcello L."/>
            <person name="Hou L."/>
            <person name="Wickstead B."/>
            <person name="Alsmark U.C."/>
            <person name="Arrowsmith C."/>
            <person name="Atkin R.J."/>
            <person name="Barron A.J."/>
            <person name="Bringaud F."/>
            <person name="Brooks K."/>
            <person name="Carrington M."/>
            <person name="Cherevach I."/>
            <person name="Chillingworth T.J."/>
            <person name="Churcher C."/>
            <person name="Clark L.N."/>
            <person name="Corton C.H."/>
            <person name="Cronin A."/>
            <person name="Davies R.M."/>
            <person name="Doggett J."/>
            <person name="Djikeng A."/>
            <person name="Feldblyum T."/>
            <person name="Field M.C."/>
            <person name="Fraser A."/>
            <person name="Goodhead I."/>
            <person name="Hance Z."/>
            <person name="Harper D."/>
            <person name="Harris B.R."/>
            <person name="Hauser H."/>
            <person name="Hostetler J."/>
            <person name="Ivens A."/>
            <person name="Jagels K."/>
            <person name="Johnson D."/>
            <person name="Johnson J."/>
            <person name="Jones K."/>
            <person name="Kerhornou A.X."/>
            <person name="Koo H."/>
            <person name="Larke N."/>
            <person name="Landfear S."/>
            <person name="Larkin C."/>
            <person name="Leech V."/>
            <person name="Line A."/>
            <person name="Lord A."/>
            <person name="Macleod A."/>
            <person name="Mooney P.J."/>
            <person name="Moule S."/>
            <person name="Martin D.M."/>
            <person name="Morgan G.W."/>
            <person name="Mungall K."/>
            <person name="Norbertczak H."/>
            <person name="Ormond D."/>
            <person name="Pai G."/>
            <person name="Peacock C.S."/>
            <person name="Peterson J."/>
            <person name="Quail M.A."/>
            <person name="Rabbinowitsch E."/>
            <person name="Rajandream M.A."/>
            <person name="Reitter C."/>
            <person name="Salzberg S.L."/>
            <person name="Sanders M."/>
            <person name="Schobel S."/>
            <person name="Sharp S."/>
            <person name="Simmonds M."/>
            <person name="Simpson A.J."/>
            <person name="Tallon L."/>
            <person name="Turner C.M."/>
            <person name="Tait A."/>
            <person name="Tivey A.R."/>
            <person name="Van Aken S."/>
            <person name="Walker D."/>
            <person name="Wanless D."/>
            <person name="Wang S."/>
            <person name="White B."/>
            <person name="White O."/>
            <person name="Whitehead S."/>
            <person name="Woodward J."/>
            <person name="Wortman J."/>
            <person name="Adams M.D."/>
            <person name="Embley T.M."/>
            <person name="Gull K."/>
            <person name="Ullu E."/>
            <person name="Barry J.D."/>
            <person name="Fairlamb A.H."/>
            <person name="Opperdoes F."/>
            <person name="Barrell B.G."/>
            <person name="Donelson J.E."/>
            <person name="Hall N."/>
            <person name="Fraser C.M."/>
            <person name="Melville S.E."/>
            <person name="El-Sayed N.M."/>
        </authorList>
    </citation>
    <scope>NUCLEOTIDE SEQUENCE [LARGE SCALE GENOMIC DNA]</scope>
    <source>
        <strain evidence="1 2">927/4 GUTat10.1</strain>
    </source>
</reference>
<proteinExistence type="predicted"/>